<dbReference type="InterPro" id="IPR011335">
    <property type="entry name" value="Restrct_endonuc-II-like"/>
</dbReference>
<proteinExistence type="predicted"/>
<protein>
    <submittedName>
        <fullName evidence="4">Restriction endonuclease</fullName>
    </submittedName>
</protein>
<keyword evidence="4" id="KW-0540">Nuclease</keyword>
<evidence type="ECO:0000313" key="5">
    <source>
        <dbReference type="Proteomes" id="UP001597252"/>
    </source>
</evidence>
<dbReference type="RefSeq" id="WP_225419472.1">
    <property type="nucleotide sequence ID" value="NZ_JBHTON010000055.1"/>
</dbReference>
<keyword evidence="1" id="KW-0378">Hydrolase</keyword>
<organism evidence="4 5">
    <name type="scientific">Lacticaseibacillus baoqingensis</name>
    <dbReference type="NCBI Taxonomy" id="2486013"/>
    <lineage>
        <taxon>Bacteria</taxon>
        <taxon>Bacillati</taxon>
        <taxon>Bacillota</taxon>
        <taxon>Bacilli</taxon>
        <taxon>Lactobacillales</taxon>
        <taxon>Lactobacillaceae</taxon>
        <taxon>Lacticaseibacillus</taxon>
    </lineage>
</organism>
<evidence type="ECO:0000313" key="4">
    <source>
        <dbReference type="EMBL" id="MFD1486235.1"/>
    </source>
</evidence>
<dbReference type="Pfam" id="PF04471">
    <property type="entry name" value="Mrr_cat"/>
    <property type="match status" value="1"/>
</dbReference>
<feature type="compositionally biased region" description="Acidic residues" evidence="2">
    <location>
        <begin position="132"/>
        <end position="147"/>
    </location>
</feature>
<name>A0ABW4EC76_9LACO</name>
<feature type="region of interest" description="Disordered" evidence="2">
    <location>
        <begin position="125"/>
        <end position="147"/>
    </location>
</feature>
<dbReference type="PANTHER" id="PTHR30015">
    <property type="entry name" value="MRR RESTRICTION SYSTEM PROTEIN"/>
    <property type="match status" value="1"/>
</dbReference>
<dbReference type="Proteomes" id="UP001597252">
    <property type="component" value="Unassembled WGS sequence"/>
</dbReference>
<evidence type="ECO:0000256" key="1">
    <source>
        <dbReference type="ARBA" id="ARBA00022801"/>
    </source>
</evidence>
<keyword evidence="4" id="KW-0255">Endonuclease</keyword>
<feature type="domain" description="Restriction endonuclease type IV Mrr" evidence="3">
    <location>
        <begin position="159"/>
        <end position="279"/>
    </location>
</feature>
<evidence type="ECO:0000256" key="2">
    <source>
        <dbReference type="SAM" id="MobiDB-lite"/>
    </source>
</evidence>
<keyword evidence="5" id="KW-1185">Reference proteome</keyword>
<dbReference type="SUPFAM" id="SSF52980">
    <property type="entry name" value="Restriction endonuclease-like"/>
    <property type="match status" value="1"/>
</dbReference>
<reference evidence="5" key="1">
    <citation type="journal article" date="2019" name="Int. J. Syst. Evol. Microbiol.">
        <title>The Global Catalogue of Microorganisms (GCM) 10K type strain sequencing project: providing services to taxonomists for standard genome sequencing and annotation.</title>
        <authorList>
            <consortium name="The Broad Institute Genomics Platform"/>
            <consortium name="The Broad Institute Genome Sequencing Center for Infectious Disease"/>
            <person name="Wu L."/>
            <person name="Ma J."/>
        </authorList>
    </citation>
    <scope>NUCLEOTIDE SEQUENCE [LARGE SCALE GENOMIC DNA]</scope>
    <source>
        <strain evidence="5">CCM 8903</strain>
    </source>
</reference>
<sequence length="302" mass="33869">MRYNRRSTNLAVIQALRSVGGVASRSKLKAVIADDDHSGFSYNDVYGQIIAKKTQKKYRPFNFDFNFGLQELVAIGYIEPLKRGADIVLTELGRTANLAEFPTQAQTQAMAAYWEKKKQIRLARQASKAEAEDASDDATAGDDDTADDTDWQTQLLTQLKQFSPTKFESFARLLISKMGVTIDKTLGIVATADHGIDGYGYFESDEFRTARVAIQAKRYAEHPVSEPEIDKFKGVMDGFNAEYGIFITTSYFTEQAKAKAVQGNRIVTMIDGQRIAELVAQYQLFVTPVQTYSLGDYYFEQE</sequence>
<gene>
    <name evidence="4" type="ORF">ACFQ5J_13470</name>
</gene>
<dbReference type="InterPro" id="IPR052906">
    <property type="entry name" value="Type_IV_Methyl-Rstrct_Enzyme"/>
</dbReference>
<comment type="caution">
    <text evidence="4">The sequence shown here is derived from an EMBL/GenBank/DDBJ whole genome shotgun (WGS) entry which is preliminary data.</text>
</comment>
<dbReference type="EMBL" id="JBHTON010000055">
    <property type="protein sequence ID" value="MFD1486235.1"/>
    <property type="molecule type" value="Genomic_DNA"/>
</dbReference>
<dbReference type="InterPro" id="IPR011856">
    <property type="entry name" value="tRNA_endonuc-like_dom_sf"/>
</dbReference>
<dbReference type="GO" id="GO:0004519">
    <property type="term" value="F:endonuclease activity"/>
    <property type="evidence" value="ECO:0007669"/>
    <property type="project" value="UniProtKB-KW"/>
</dbReference>
<dbReference type="Gene3D" id="3.40.1350.10">
    <property type="match status" value="1"/>
</dbReference>
<evidence type="ECO:0000259" key="3">
    <source>
        <dbReference type="Pfam" id="PF04471"/>
    </source>
</evidence>
<accession>A0ABW4EC76</accession>
<dbReference type="PANTHER" id="PTHR30015:SF7">
    <property type="entry name" value="TYPE IV METHYL-DIRECTED RESTRICTION ENZYME ECOKMRR"/>
    <property type="match status" value="1"/>
</dbReference>
<dbReference type="InterPro" id="IPR007560">
    <property type="entry name" value="Restrct_endonuc_IV_Mrr"/>
</dbReference>